<evidence type="ECO:0000313" key="3">
    <source>
        <dbReference type="EMBL" id="GGJ96555.1"/>
    </source>
</evidence>
<evidence type="ECO:0000256" key="1">
    <source>
        <dbReference type="ARBA" id="ARBA00023157"/>
    </source>
</evidence>
<evidence type="ECO:0000313" key="4">
    <source>
        <dbReference type="Proteomes" id="UP000637720"/>
    </source>
</evidence>
<accession>A0A8J3B8A3</accession>
<dbReference type="InterPro" id="IPR050553">
    <property type="entry name" value="Thioredoxin_ResA/DsbE_sf"/>
</dbReference>
<sequence length="151" mass="17535">MKLRDEMPEFVGVTEWVNGSVTKEELRGSPVLVHFWAISCHLCKESLPMLNEWREKYKDHGLKIVGVHMPRSEKDTEIGPVKETIAQYNLQHPIAIDNQHAVTDAFENQYVPAFYLFDQDLKLRHFQAGEKGLKLVQRRLHRILGIEETEA</sequence>
<reference evidence="3" key="2">
    <citation type="submission" date="2020-09" db="EMBL/GenBank/DDBJ databases">
        <authorList>
            <person name="Sun Q."/>
            <person name="Ohkuma M."/>
        </authorList>
    </citation>
    <scope>NUCLEOTIDE SEQUENCE</scope>
    <source>
        <strain evidence="3">JCM 14719</strain>
    </source>
</reference>
<dbReference type="InterPro" id="IPR036249">
    <property type="entry name" value="Thioredoxin-like_sf"/>
</dbReference>
<dbReference type="PROSITE" id="PS51352">
    <property type="entry name" value="THIOREDOXIN_2"/>
    <property type="match status" value="1"/>
</dbReference>
<dbReference type="AlphaFoldDB" id="A0A8J3B8A3"/>
<keyword evidence="4" id="KW-1185">Reference proteome</keyword>
<dbReference type="PANTHER" id="PTHR42852:SF12">
    <property type="entry name" value="THIOL-DISULFIDE OXIDOREDUCTASE YKUV"/>
    <property type="match status" value="1"/>
</dbReference>
<dbReference type="Proteomes" id="UP000637720">
    <property type="component" value="Unassembled WGS sequence"/>
</dbReference>
<gene>
    <name evidence="3" type="primary">ykuV</name>
    <name evidence="3" type="ORF">GCM10007043_08000</name>
</gene>
<organism evidence="3 4">
    <name type="scientific">Calditerricola satsumensis</name>
    <dbReference type="NCBI Taxonomy" id="373054"/>
    <lineage>
        <taxon>Bacteria</taxon>
        <taxon>Bacillati</taxon>
        <taxon>Bacillota</taxon>
        <taxon>Bacilli</taxon>
        <taxon>Bacillales</taxon>
        <taxon>Bacillaceae</taxon>
        <taxon>Calditerricola</taxon>
    </lineage>
</organism>
<comment type="caution">
    <text evidence="3">The sequence shown here is derived from an EMBL/GenBank/DDBJ whole genome shotgun (WGS) entry which is preliminary data.</text>
</comment>
<dbReference type="GO" id="GO:0016209">
    <property type="term" value="F:antioxidant activity"/>
    <property type="evidence" value="ECO:0007669"/>
    <property type="project" value="InterPro"/>
</dbReference>
<dbReference type="Gene3D" id="3.40.30.10">
    <property type="entry name" value="Glutaredoxin"/>
    <property type="match status" value="1"/>
</dbReference>
<dbReference type="InterPro" id="IPR000866">
    <property type="entry name" value="AhpC/TSA"/>
</dbReference>
<reference evidence="3" key="1">
    <citation type="journal article" date="2014" name="Int. J. Syst. Evol. Microbiol.">
        <title>Complete genome sequence of Corynebacterium casei LMG S-19264T (=DSM 44701T), isolated from a smear-ripened cheese.</title>
        <authorList>
            <consortium name="US DOE Joint Genome Institute (JGI-PGF)"/>
            <person name="Walter F."/>
            <person name="Albersmeier A."/>
            <person name="Kalinowski J."/>
            <person name="Ruckert C."/>
        </authorList>
    </citation>
    <scope>NUCLEOTIDE SEQUENCE</scope>
    <source>
        <strain evidence="3">JCM 14719</strain>
    </source>
</reference>
<dbReference type="GO" id="GO:0016491">
    <property type="term" value="F:oxidoreductase activity"/>
    <property type="evidence" value="ECO:0007669"/>
    <property type="project" value="InterPro"/>
</dbReference>
<dbReference type="SUPFAM" id="SSF52833">
    <property type="entry name" value="Thioredoxin-like"/>
    <property type="match status" value="1"/>
</dbReference>
<dbReference type="InterPro" id="IPR013766">
    <property type="entry name" value="Thioredoxin_domain"/>
</dbReference>
<dbReference type="Pfam" id="PF00578">
    <property type="entry name" value="AhpC-TSA"/>
    <property type="match status" value="1"/>
</dbReference>
<evidence type="ECO:0000259" key="2">
    <source>
        <dbReference type="PROSITE" id="PS51352"/>
    </source>
</evidence>
<feature type="domain" description="Thioredoxin" evidence="2">
    <location>
        <begin position="1"/>
        <end position="145"/>
    </location>
</feature>
<keyword evidence="1" id="KW-1015">Disulfide bond</keyword>
<proteinExistence type="predicted"/>
<dbReference type="PANTHER" id="PTHR42852">
    <property type="entry name" value="THIOL:DISULFIDE INTERCHANGE PROTEIN DSBE"/>
    <property type="match status" value="1"/>
</dbReference>
<name>A0A8J3B8A3_9BACI</name>
<protein>
    <submittedName>
        <fullName evidence="3">Thiol-disulfide oxidoreductase YkuV</fullName>
    </submittedName>
</protein>
<dbReference type="RefSeq" id="WP_054668974.1">
    <property type="nucleotide sequence ID" value="NZ_BMOF01000011.1"/>
</dbReference>
<dbReference type="EMBL" id="BMOF01000011">
    <property type="protein sequence ID" value="GGJ96555.1"/>
    <property type="molecule type" value="Genomic_DNA"/>
</dbReference>